<sequence length="87" mass="9377">MLRFLGFTILCFLLPFLAYGLWRFVRHGAAPGSEAWPTVVLLRLSGAGALAMLLAIAVLVSFSGGDAGRVYHPARMENGQLVPGNFE</sequence>
<feature type="transmembrane region" description="Helical" evidence="1">
    <location>
        <begin position="42"/>
        <end position="62"/>
    </location>
</feature>
<dbReference type="Pfam" id="PF19606">
    <property type="entry name" value="DUF6111"/>
    <property type="match status" value="1"/>
</dbReference>
<name>A0A1M4Z8U8_9HYPH</name>
<organism evidence="2 3">
    <name type="scientific">Kaistia soli DSM 19436</name>
    <dbReference type="NCBI Taxonomy" id="1122133"/>
    <lineage>
        <taxon>Bacteria</taxon>
        <taxon>Pseudomonadati</taxon>
        <taxon>Pseudomonadota</taxon>
        <taxon>Alphaproteobacteria</taxon>
        <taxon>Hyphomicrobiales</taxon>
        <taxon>Kaistiaceae</taxon>
        <taxon>Kaistia</taxon>
    </lineage>
</organism>
<dbReference type="Proteomes" id="UP000184485">
    <property type="component" value="Unassembled WGS sequence"/>
</dbReference>
<protein>
    <submittedName>
        <fullName evidence="2">Uncharacterized protein</fullName>
    </submittedName>
</protein>
<keyword evidence="3" id="KW-1185">Reference proteome</keyword>
<keyword evidence="1" id="KW-1133">Transmembrane helix</keyword>
<evidence type="ECO:0000256" key="1">
    <source>
        <dbReference type="SAM" id="Phobius"/>
    </source>
</evidence>
<dbReference type="OrthoDB" id="7366326at2"/>
<dbReference type="EMBL" id="FQUP01000001">
    <property type="protein sequence ID" value="SHF14202.1"/>
    <property type="molecule type" value="Genomic_DNA"/>
</dbReference>
<keyword evidence="1" id="KW-0472">Membrane</keyword>
<keyword evidence="1" id="KW-0812">Transmembrane</keyword>
<proteinExistence type="predicted"/>
<dbReference type="RefSeq" id="WP_073052259.1">
    <property type="nucleotide sequence ID" value="NZ_FQUP01000001.1"/>
</dbReference>
<dbReference type="InterPro" id="IPR046093">
    <property type="entry name" value="DUF6111"/>
</dbReference>
<dbReference type="AlphaFoldDB" id="A0A1M4Z8U8"/>
<dbReference type="STRING" id="1122133.SAMN02745157_1743"/>
<evidence type="ECO:0000313" key="2">
    <source>
        <dbReference type="EMBL" id="SHF14202.1"/>
    </source>
</evidence>
<gene>
    <name evidence="2" type="ORF">SAMN02745157_1743</name>
</gene>
<reference evidence="2 3" key="1">
    <citation type="submission" date="2016-11" db="EMBL/GenBank/DDBJ databases">
        <authorList>
            <person name="Jaros S."/>
            <person name="Januszkiewicz K."/>
            <person name="Wedrychowicz H."/>
        </authorList>
    </citation>
    <scope>NUCLEOTIDE SEQUENCE [LARGE SCALE GENOMIC DNA]</scope>
    <source>
        <strain evidence="2 3">DSM 19436</strain>
    </source>
</reference>
<accession>A0A1M4Z8U8</accession>
<evidence type="ECO:0000313" key="3">
    <source>
        <dbReference type="Proteomes" id="UP000184485"/>
    </source>
</evidence>